<proteinExistence type="predicted"/>
<protein>
    <submittedName>
        <fullName evidence="1">Uncharacterized protein</fullName>
    </submittedName>
</protein>
<reference evidence="2" key="1">
    <citation type="journal article" date="2019" name="Int. J. Syst. Evol. Microbiol.">
        <title>The Global Catalogue of Microorganisms (GCM) 10K type strain sequencing project: providing services to taxonomists for standard genome sequencing and annotation.</title>
        <authorList>
            <consortium name="The Broad Institute Genomics Platform"/>
            <consortium name="The Broad Institute Genome Sequencing Center for Infectious Disease"/>
            <person name="Wu L."/>
            <person name="Ma J."/>
        </authorList>
    </citation>
    <scope>NUCLEOTIDE SEQUENCE [LARGE SCALE GENOMIC DNA]</scope>
    <source>
        <strain evidence="2">JCM 14969</strain>
    </source>
</reference>
<gene>
    <name evidence="1" type="ORF">GCM10009789_47100</name>
</gene>
<dbReference type="RefSeq" id="WP_344217364.1">
    <property type="nucleotide sequence ID" value="NZ_BAAAOS010000032.1"/>
</dbReference>
<keyword evidence="2" id="KW-1185">Reference proteome</keyword>
<dbReference type="Proteomes" id="UP001500393">
    <property type="component" value="Unassembled WGS sequence"/>
</dbReference>
<evidence type="ECO:0000313" key="1">
    <source>
        <dbReference type="EMBL" id="GAA1588161.1"/>
    </source>
</evidence>
<accession>A0ABP4PQL0</accession>
<organism evidence="1 2">
    <name type="scientific">Kribbella sancticallisti</name>
    <dbReference type="NCBI Taxonomy" id="460087"/>
    <lineage>
        <taxon>Bacteria</taxon>
        <taxon>Bacillati</taxon>
        <taxon>Actinomycetota</taxon>
        <taxon>Actinomycetes</taxon>
        <taxon>Propionibacteriales</taxon>
        <taxon>Kribbellaceae</taxon>
        <taxon>Kribbella</taxon>
    </lineage>
</organism>
<sequence>MSHSTTSGSWDGPWCRVQTEQFGAAFLPNAGEDLGAVDNVDVFVDLKDGSRWSATIITLA</sequence>
<evidence type="ECO:0000313" key="2">
    <source>
        <dbReference type="Proteomes" id="UP001500393"/>
    </source>
</evidence>
<comment type="caution">
    <text evidence="1">The sequence shown here is derived from an EMBL/GenBank/DDBJ whole genome shotgun (WGS) entry which is preliminary data.</text>
</comment>
<dbReference type="EMBL" id="BAAAOS010000032">
    <property type="protein sequence ID" value="GAA1588161.1"/>
    <property type="molecule type" value="Genomic_DNA"/>
</dbReference>
<name>A0ABP4PQL0_9ACTN</name>